<feature type="transmembrane region" description="Helical" evidence="1">
    <location>
        <begin position="82"/>
        <end position="105"/>
    </location>
</feature>
<keyword evidence="1" id="KW-0472">Membrane</keyword>
<dbReference type="Proteomes" id="UP000823915">
    <property type="component" value="Unassembled WGS sequence"/>
</dbReference>
<feature type="transmembrane region" description="Helical" evidence="1">
    <location>
        <begin position="53"/>
        <end position="70"/>
    </location>
</feature>
<reference evidence="2" key="2">
    <citation type="submission" date="2021-04" db="EMBL/GenBank/DDBJ databases">
        <authorList>
            <person name="Gilroy R."/>
        </authorList>
    </citation>
    <scope>NUCLEOTIDE SEQUENCE</scope>
    <source>
        <strain evidence="2">1282</strain>
    </source>
</reference>
<dbReference type="AlphaFoldDB" id="A0A9D1YCM3"/>
<keyword evidence="1" id="KW-1133">Transmembrane helix</keyword>
<dbReference type="EMBL" id="DXDU01000068">
    <property type="protein sequence ID" value="HIY26354.1"/>
    <property type="molecule type" value="Genomic_DNA"/>
</dbReference>
<proteinExistence type="predicted"/>
<organism evidence="2 3">
    <name type="scientific">Candidatus Acutalibacter pullistercoris</name>
    <dbReference type="NCBI Taxonomy" id="2838418"/>
    <lineage>
        <taxon>Bacteria</taxon>
        <taxon>Bacillati</taxon>
        <taxon>Bacillota</taxon>
        <taxon>Clostridia</taxon>
        <taxon>Eubacteriales</taxon>
        <taxon>Acutalibacteraceae</taxon>
        <taxon>Acutalibacter</taxon>
    </lineage>
</organism>
<evidence type="ECO:0000256" key="1">
    <source>
        <dbReference type="SAM" id="Phobius"/>
    </source>
</evidence>
<sequence>MSEFPENKQPSAAPERPQKKWALVLDVIFECLLFTLLQYLLSWVTLSFWTHPLRLFVIFVQFGIYAKFYHDMDKRLGKFWPGLALSVLCVGAVIALVAFVGYFPVGETPVRLPWD</sequence>
<evidence type="ECO:0000313" key="3">
    <source>
        <dbReference type="Proteomes" id="UP000823915"/>
    </source>
</evidence>
<reference evidence="2" key="1">
    <citation type="journal article" date="2021" name="PeerJ">
        <title>Extensive microbial diversity within the chicken gut microbiome revealed by metagenomics and culture.</title>
        <authorList>
            <person name="Gilroy R."/>
            <person name="Ravi A."/>
            <person name="Getino M."/>
            <person name="Pursley I."/>
            <person name="Horton D.L."/>
            <person name="Alikhan N.F."/>
            <person name="Baker D."/>
            <person name="Gharbi K."/>
            <person name="Hall N."/>
            <person name="Watson M."/>
            <person name="Adriaenssens E.M."/>
            <person name="Foster-Nyarko E."/>
            <person name="Jarju S."/>
            <person name="Secka A."/>
            <person name="Antonio M."/>
            <person name="Oren A."/>
            <person name="Chaudhuri R.R."/>
            <person name="La Ragione R."/>
            <person name="Hildebrand F."/>
            <person name="Pallen M.J."/>
        </authorList>
    </citation>
    <scope>NUCLEOTIDE SEQUENCE</scope>
    <source>
        <strain evidence="2">1282</strain>
    </source>
</reference>
<feature type="transmembrane region" description="Helical" evidence="1">
    <location>
        <begin position="21"/>
        <end position="41"/>
    </location>
</feature>
<accession>A0A9D1YCM3</accession>
<gene>
    <name evidence="2" type="ORF">H9838_04170</name>
</gene>
<protein>
    <submittedName>
        <fullName evidence="2">Uncharacterized protein</fullName>
    </submittedName>
</protein>
<comment type="caution">
    <text evidence="2">The sequence shown here is derived from an EMBL/GenBank/DDBJ whole genome shotgun (WGS) entry which is preliminary data.</text>
</comment>
<keyword evidence="1" id="KW-0812">Transmembrane</keyword>
<evidence type="ECO:0000313" key="2">
    <source>
        <dbReference type="EMBL" id="HIY26354.1"/>
    </source>
</evidence>
<name>A0A9D1YCM3_9FIRM</name>